<sequence>MSETISAYSYLETDEYTGEIDALNAVSWGDEIERWRDTDPEWNEVPVWL</sequence>
<accession>A0A521FAV5</accession>
<organism evidence="1 2">
    <name type="scientific">Thalassovita litoralis</name>
    <dbReference type="NCBI Taxonomy" id="1010611"/>
    <lineage>
        <taxon>Bacteria</taxon>
        <taxon>Pseudomonadati</taxon>
        <taxon>Pseudomonadota</taxon>
        <taxon>Alphaproteobacteria</taxon>
        <taxon>Rhodobacterales</taxon>
        <taxon>Roseobacteraceae</taxon>
        <taxon>Thalassovita</taxon>
    </lineage>
</organism>
<keyword evidence="2" id="KW-1185">Reference proteome</keyword>
<dbReference type="RefSeq" id="WP_185959046.1">
    <property type="nucleotide sequence ID" value="NZ_FXTO01000026.1"/>
</dbReference>
<protein>
    <submittedName>
        <fullName evidence="1">Uncharacterized protein</fullName>
    </submittedName>
</protein>
<reference evidence="1 2" key="1">
    <citation type="submission" date="2017-05" db="EMBL/GenBank/DDBJ databases">
        <authorList>
            <person name="Varghese N."/>
            <person name="Submissions S."/>
        </authorList>
    </citation>
    <scope>NUCLEOTIDE SEQUENCE [LARGE SCALE GENOMIC DNA]</scope>
    <source>
        <strain evidence="1 2">DSM 29506</strain>
    </source>
</reference>
<gene>
    <name evidence="1" type="ORF">SAMN06265173_12610</name>
</gene>
<dbReference type="Proteomes" id="UP000316030">
    <property type="component" value="Unassembled WGS sequence"/>
</dbReference>
<evidence type="ECO:0000313" key="1">
    <source>
        <dbReference type="EMBL" id="SMO93266.1"/>
    </source>
</evidence>
<proteinExistence type="predicted"/>
<name>A0A521FAV5_9RHOB</name>
<dbReference type="AlphaFoldDB" id="A0A521FAV5"/>
<evidence type="ECO:0000313" key="2">
    <source>
        <dbReference type="Proteomes" id="UP000316030"/>
    </source>
</evidence>
<dbReference type="EMBL" id="FXTO01000026">
    <property type="protein sequence ID" value="SMO93266.1"/>
    <property type="molecule type" value="Genomic_DNA"/>
</dbReference>